<evidence type="ECO:0000256" key="1">
    <source>
        <dbReference type="ARBA" id="ARBA00010641"/>
    </source>
</evidence>
<dbReference type="InterPro" id="IPR013324">
    <property type="entry name" value="RNA_pol_sigma_r3/r4-like"/>
</dbReference>
<evidence type="ECO:0000256" key="2">
    <source>
        <dbReference type="ARBA" id="ARBA00023015"/>
    </source>
</evidence>
<dbReference type="Gene3D" id="1.10.10.10">
    <property type="entry name" value="Winged helix-like DNA-binding domain superfamily/Winged helix DNA-binding domain"/>
    <property type="match status" value="1"/>
</dbReference>
<name>A0A840SBF3_9BURK</name>
<evidence type="ECO:0000313" key="10">
    <source>
        <dbReference type="Proteomes" id="UP000554837"/>
    </source>
</evidence>
<dbReference type="SUPFAM" id="SSF88946">
    <property type="entry name" value="Sigma2 domain of RNA polymerase sigma factors"/>
    <property type="match status" value="1"/>
</dbReference>
<comment type="caution">
    <text evidence="9">The sequence shown here is derived from an EMBL/GenBank/DDBJ whole genome shotgun (WGS) entry which is preliminary data.</text>
</comment>
<accession>A0A840SBF3</accession>
<proteinExistence type="inferred from homology"/>
<keyword evidence="2" id="KW-0805">Transcription regulation</keyword>
<feature type="region of interest" description="Disordered" evidence="6">
    <location>
        <begin position="97"/>
        <end position="118"/>
    </location>
</feature>
<keyword evidence="5" id="KW-0804">Transcription</keyword>
<evidence type="ECO:0000256" key="4">
    <source>
        <dbReference type="ARBA" id="ARBA00023125"/>
    </source>
</evidence>
<dbReference type="NCBIfam" id="TIGR02937">
    <property type="entry name" value="sigma70-ECF"/>
    <property type="match status" value="1"/>
</dbReference>
<reference evidence="9 10" key="1">
    <citation type="submission" date="2020-08" db="EMBL/GenBank/DDBJ databases">
        <title>Genomic Encyclopedia of Type Strains, Phase IV (KMG-IV): sequencing the most valuable type-strain genomes for metagenomic binning, comparative biology and taxonomic classification.</title>
        <authorList>
            <person name="Goeker M."/>
        </authorList>
    </citation>
    <scope>NUCLEOTIDE SEQUENCE [LARGE SCALE GENOMIC DNA]</scope>
    <source>
        <strain evidence="9 10">DSM 23958</strain>
    </source>
</reference>
<dbReference type="Pfam" id="PF08281">
    <property type="entry name" value="Sigma70_r4_2"/>
    <property type="match status" value="1"/>
</dbReference>
<dbReference type="Pfam" id="PF04542">
    <property type="entry name" value="Sigma70_r2"/>
    <property type="match status" value="1"/>
</dbReference>
<dbReference type="Proteomes" id="UP000554837">
    <property type="component" value="Unassembled WGS sequence"/>
</dbReference>
<dbReference type="InterPro" id="IPR014284">
    <property type="entry name" value="RNA_pol_sigma-70_dom"/>
</dbReference>
<dbReference type="PANTHER" id="PTHR43133:SF8">
    <property type="entry name" value="RNA POLYMERASE SIGMA FACTOR HI_1459-RELATED"/>
    <property type="match status" value="1"/>
</dbReference>
<dbReference type="InterPro" id="IPR007627">
    <property type="entry name" value="RNA_pol_sigma70_r2"/>
</dbReference>
<dbReference type="InterPro" id="IPR013325">
    <property type="entry name" value="RNA_pol_sigma_r2"/>
</dbReference>
<dbReference type="AlphaFoldDB" id="A0A840SBF3"/>
<dbReference type="Gene3D" id="1.10.1740.10">
    <property type="match status" value="1"/>
</dbReference>
<comment type="similarity">
    <text evidence="1">Belongs to the sigma-70 factor family. ECF subfamily.</text>
</comment>
<dbReference type="CDD" id="cd06171">
    <property type="entry name" value="Sigma70_r4"/>
    <property type="match status" value="1"/>
</dbReference>
<dbReference type="InterPro" id="IPR036388">
    <property type="entry name" value="WH-like_DNA-bd_sf"/>
</dbReference>
<evidence type="ECO:0000256" key="6">
    <source>
        <dbReference type="SAM" id="MobiDB-lite"/>
    </source>
</evidence>
<dbReference type="RefSeq" id="WP_175423477.1">
    <property type="nucleotide sequence ID" value="NZ_CP040709.1"/>
</dbReference>
<feature type="domain" description="RNA polymerase sigma-70 region 2" evidence="7">
    <location>
        <begin position="32"/>
        <end position="99"/>
    </location>
</feature>
<gene>
    <name evidence="9" type="ORF">HNQ51_003007</name>
</gene>
<dbReference type="InterPro" id="IPR039425">
    <property type="entry name" value="RNA_pol_sigma-70-like"/>
</dbReference>
<feature type="domain" description="RNA polymerase sigma factor 70 region 4 type 2" evidence="8">
    <location>
        <begin position="122"/>
        <end position="174"/>
    </location>
</feature>
<dbReference type="GO" id="GO:0003677">
    <property type="term" value="F:DNA binding"/>
    <property type="evidence" value="ECO:0007669"/>
    <property type="project" value="UniProtKB-KW"/>
</dbReference>
<keyword evidence="3" id="KW-0731">Sigma factor</keyword>
<keyword evidence="10" id="KW-1185">Reference proteome</keyword>
<sequence>MEAGTPHAPVIEQESAWVAAAQAGSRPSFEALVRRHQGYLRQLLRRLCRHEHQLADDLAQEAFCNAWLGLPQFRGEARFRSWLTRLAYNAYLQHRRRRREEPVDDGETDPSAGAPPDGALRLDLERALAQLREPEREALLMCCYAELSHAEAAAVLGWPLGTVKTQVLRARTKMRTWLADWRTP</sequence>
<evidence type="ECO:0000259" key="7">
    <source>
        <dbReference type="Pfam" id="PF04542"/>
    </source>
</evidence>
<evidence type="ECO:0000256" key="5">
    <source>
        <dbReference type="ARBA" id="ARBA00023163"/>
    </source>
</evidence>
<evidence type="ECO:0000259" key="8">
    <source>
        <dbReference type="Pfam" id="PF08281"/>
    </source>
</evidence>
<dbReference type="GO" id="GO:0006352">
    <property type="term" value="P:DNA-templated transcription initiation"/>
    <property type="evidence" value="ECO:0007669"/>
    <property type="project" value="InterPro"/>
</dbReference>
<keyword evidence="4" id="KW-0238">DNA-binding</keyword>
<dbReference type="GO" id="GO:0016987">
    <property type="term" value="F:sigma factor activity"/>
    <property type="evidence" value="ECO:0007669"/>
    <property type="project" value="UniProtKB-KW"/>
</dbReference>
<organism evidence="9 10">
    <name type="scientific">Inhella inkyongensis</name>
    <dbReference type="NCBI Taxonomy" id="392593"/>
    <lineage>
        <taxon>Bacteria</taxon>
        <taxon>Pseudomonadati</taxon>
        <taxon>Pseudomonadota</taxon>
        <taxon>Betaproteobacteria</taxon>
        <taxon>Burkholderiales</taxon>
        <taxon>Sphaerotilaceae</taxon>
        <taxon>Inhella</taxon>
    </lineage>
</organism>
<dbReference type="PANTHER" id="PTHR43133">
    <property type="entry name" value="RNA POLYMERASE ECF-TYPE SIGMA FACTO"/>
    <property type="match status" value="1"/>
</dbReference>
<protein>
    <submittedName>
        <fullName evidence="9">RNA polymerase sigma-70 factor (ECF subfamily)</fullName>
    </submittedName>
</protein>
<dbReference type="SUPFAM" id="SSF88659">
    <property type="entry name" value="Sigma3 and sigma4 domains of RNA polymerase sigma factors"/>
    <property type="match status" value="1"/>
</dbReference>
<evidence type="ECO:0000313" key="9">
    <source>
        <dbReference type="EMBL" id="MBB5205680.1"/>
    </source>
</evidence>
<dbReference type="EMBL" id="JACHHO010000005">
    <property type="protein sequence ID" value="MBB5205680.1"/>
    <property type="molecule type" value="Genomic_DNA"/>
</dbReference>
<evidence type="ECO:0000256" key="3">
    <source>
        <dbReference type="ARBA" id="ARBA00023082"/>
    </source>
</evidence>
<dbReference type="InterPro" id="IPR013249">
    <property type="entry name" value="RNA_pol_sigma70_r4_t2"/>
</dbReference>